<dbReference type="EMBL" id="UINC01021991">
    <property type="protein sequence ID" value="SVA90706.1"/>
    <property type="molecule type" value="Genomic_DNA"/>
</dbReference>
<proteinExistence type="predicted"/>
<evidence type="ECO:0000313" key="1">
    <source>
        <dbReference type="EMBL" id="SVA90706.1"/>
    </source>
</evidence>
<dbReference type="Gene3D" id="3.90.550.10">
    <property type="entry name" value="Spore Coat Polysaccharide Biosynthesis Protein SpsA, Chain A"/>
    <property type="match status" value="1"/>
</dbReference>
<gene>
    <name evidence="1" type="ORF">METZ01_LOCUS143560</name>
</gene>
<organism evidence="1">
    <name type="scientific">marine metagenome</name>
    <dbReference type="NCBI Taxonomy" id="408172"/>
    <lineage>
        <taxon>unclassified sequences</taxon>
        <taxon>metagenomes</taxon>
        <taxon>ecological metagenomes</taxon>
    </lineage>
</organism>
<reference evidence="1" key="1">
    <citation type="submission" date="2018-05" db="EMBL/GenBank/DDBJ databases">
        <authorList>
            <person name="Lanie J.A."/>
            <person name="Ng W.-L."/>
            <person name="Kazmierczak K.M."/>
            <person name="Andrzejewski T.M."/>
            <person name="Davidsen T.M."/>
            <person name="Wayne K.J."/>
            <person name="Tettelin H."/>
            <person name="Glass J.I."/>
            <person name="Rusch D."/>
            <person name="Podicherti R."/>
            <person name="Tsui H.-C.T."/>
            <person name="Winkler M.E."/>
        </authorList>
    </citation>
    <scope>NUCLEOTIDE SEQUENCE</scope>
</reference>
<evidence type="ECO:0008006" key="2">
    <source>
        <dbReference type="Google" id="ProtNLM"/>
    </source>
</evidence>
<name>A0A381ZN47_9ZZZZ</name>
<sequence length="237" mass="26953">MAGAGQRFVDGGYDTPKPLIEVDELPMIVQAANSLPVADYWIFICRKEHVLKYEIDKLLKQYFTNLDIISIDYDTDGQASTCLLARDLLYPDDQLTIGACDNAMEYSQEEFEIKLNQSNALIWTFRNNSAVLQNPKAYGWVEVDETGTALKVSCKEPISDNPLVDHAVIGSFSFQRAETFLQCVDSMIAKNRRINNEFYIDVALDECIGLGYVVRPFEVEKYICWGTPQDLDEYRNS</sequence>
<accession>A0A381ZN47</accession>
<protein>
    <recommendedName>
        <fullName evidence="2">Nucleotidyl transferase domain-containing protein</fullName>
    </recommendedName>
</protein>
<dbReference type="AlphaFoldDB" id="A0A381ZN47"/>
<dbReference type="SUPFAM" id="SSF53448">
    <property type="entry name" value="Nucleotide-diphospho-sugar transferases"/>
    <property type="match status" value="1"/>
</dbReference>
<dbReference type="InterPro" id="IPR029044">
    <property type="entry name" value="Nucleotide-diphossugar_trans"/>
</dbReference>